<dbReference type="EMBL" id="JANQDX010000008">
    <property type="protein sequence ID" value="KAL0920234.1"/>
    <property type="molecule type" value="Genomic_DNA"/>
</dbReference>
<protein>
    <submittedName>
        <fullName evidence="1">Uncharacterized protein</fullName>
    </submittedName>
</protein>
<proteinExistence type="predicted"/>
<comment type="caution">
    <text evidence="1">The sequence shown here is derived from an EMBL/GenBank/DDBJ whole genome shotgun (WGS) entry which is preliminary data.</text>
</comment>
<dbReference type="AlphaFoldDB" id="A0ABD0V5B8"/>
<name>A0ABD0V5B8_DENTH</name>
<organism evidence="1 2">
    <name type="scientific">Dendrobium thyrsiflorum</name>
    <name type="common">Pinecone-like raceme dendrobium</name>
    <name type="synonym">Orchid</name>
    <dbReference type="NCBI Taxonomy" id="117978"/>
    <lineage>
        <taxon>Eukaryota</taxon>
        <taxon>Viridiplantae</taxon>
        <taxon>Streptophyta</taxon>
        <taxon>Embryophyta</taxon>
        <taxon>Tracheophyta</taxon>
        <taxon>Spermatophyta</taxon>
        <taxon>Magnoliopsida</taxon>
        <taxon>Liliopsida</taxon>
        <taxon>Asparagales</taxon>
        <taxon>Orchidaceae</taxon>
        <taxon>Epidendroideae</taxon>
        <taxon>Malaxideae</taxon>
        <taxon>Dendrobiinae</taxon>
        <taxon>Dendrobium</taxon>
    </lineage>
</organism>
<evidence type="ECO:0000313" key="1">
    <source>
        <dbReference type="EMBL" id="KAL0920234.1"/>
    </source>
</evidence>
<accession>A0ABD0V5B8</accession>
<evidence type="ECO:0000313" key="2">
    <source>
        <dbReference type="Proteomes" id="UP001552299"/>
    </source>
</evidence>
<dbReference type="Proteomes" id="UP001552299">
    <property type="component" value="Unassembled WGS sequence"/>
</dbReference>
<sequence>MDAKVLECNHDVESSLAINKTRASSLRCFQSKCRDFRSDRKQKGNVVERLVAAKANSNKGAEAATCAKLYFTRSNEAEQQKTK</sequence>
<gene>
    <name evidence="1" type="ORF">M5K25_009355</name>
</gene>
<reference evidence="1 2" key="1">
    <citation type="journal article" date="2024" name="Plant Biotechnol. J.">
        <title>Dendrobium thyrsiflorum genome and its molecular insights into genes involved in important horticultural traits.</title>
        <authorList>
            <person name="Chen B."/>
            <person name="Wang J.Y."/>
            <person name="Zheng P.J."/>
            <person name="Li K.L."/>
            <person name="Liang Y.M."/>
            <person name="Chen X.F."/>
            <person name="Zhang C."/>
            <person name="Zhao X."/>
            <person name="He X."/>
            <person name="Zhang G.Q."/>
            <person name="Liu Z.J."/>
            <person name="Xu Q."/>
        </authorList>
    </citation>
    <scope>NUCLEOTIDE SEQUENCE [LARGE SCALE GENOMIC DNA]</scope>
    <source>
        <strain evidence="1">GZMU011</strain>
    </source>
</reference>
<keyword evidence="2" id="KW-1185">Reference proteome</keyword>